<organism evidence="2 3">
    <name type="scientific">Pseudomonas amygdali pv. mori</name>
    <dbReference type="NCBI Taxonomy" id="34065"/>
    <lineage>
        <taxon>Bacteria</taxon>
        <taxon>Pseudomonadati</taxon>
        <taxon>Pseudomonadota</taxon>
        <taxon>Gammaproteobacteria</taxon>
        <taxon>Pseudomonadales</taxon>
        <taxon>Pseudomonadaceae</taxon>
        <taxon>Pseudomonas</taxon>
        <taxon>Pseudomonas amygdali</taxon>
    </lineage>
</organism>
<sequence length="297" mass="33301">MNSTRMEIGLETTMSFAKAWLNALYQSEIEDRVLNDRRTTETTYLGWSRKTIFDEVIVGGQADFDQPLDHLSAYDRALLYAKYNQVRHIDELCCAFNQLLGETNYGNPIIFDLGCGPFTAGLSLANALGKEKIFSYYGVDCYESMRKLGSQMANAARASNELHPMTTYEFTNDLDKIKFEHISGNLTIFVASYLLASPSIDSALLAQKIIRTHESASLGPSAVLYTNSARPEAQRKFPDFKKSLEAAGYKTIADTTDLFTATSKAHIKMHYALFLSPLIQAYAGIHKYEATVTRRPY</sequence>
<evidence type="ECO:0000313" key="2">
    <source>
        <dbReference type="EMBL" id="RMT25192.1"/>
    </source>
</evidence>
<evidence type="ECO:0000313" key="3">
    <source>
        <dbReference type="Proteomes" id="UP000276194"/>
    </source>
</evidence>
<evidence type="ECO:0008006" key="5">
    <source>
        <dbReference type="Google" id="ProtNLM"/>
    </source>
</evidence>
<dbReference type="EMBL" id="RBTD01000075">
    <property type="protein sequence ID" value="RMT25192.1"/>
    <property type="molecule type" value="Genomic_DNA"/>
</dbReference>
<dbReference type="RefSeq" id="WP_135187638.1">
    <property type="nucleotide sequence ID" value="NZ_RBRD01000021.1"/>
</dbReference>
<name>A0A3M4UKP6_PSEA0</name>
<dbReference type="EMBL" id="RBRD01000021">
    <property type="protein sequence ID" value="RMQ43812.1"/>
    <property type="molecule type" value="Genomic_DNA"/>
</dbReference>
<comment type="caution">
    <text evidence="2">The sequence shown here is derived from an EMBL/GenBank/DDBJ whole genome shotgun (WGS) entry which is preliminary data.</text>
</comment>
<evidence type="ECO:0000313" key="1">
    <source>
        <dbReference type="EMBL" id="RMQ43812.1"/>
    </source>
</evidence>
<proteinExistence type="predicted"/>
<dbReference type="AlphaFoldDB" id="A0A3M4UKP6"/>
<protein>
    <recommendedName>
        <fullName evidence="5">Methyltransferase domain-containing protein</fullName>
    </recommendedName>
</protein>
<reference evidence="3 4" key="1">
    <citation type="submission" date="2018-08" db="EMBL/GenBank/DDBJ databases">
        <title>Recombination of ecologically and evolutionarily significant loci maintains genetic cohesion in the Pseudomonas syringae species complex.</title>
        <authorList>
            <person name="Dillon M."/>
            <person name="Thakur S."/>
            <person name="Almeida R.N.D."/>
            <person name="Weir B.S."/>
            <person name="Guttman D.S."/>
        </authorList>
    </citation>
    <scope>NUCLEOTIDE SEQUENCE [LARGE SCALE GENOMIC DNA]</scope>
    <source>
        <strain evidence="1 4">ICMP 535</strain>
        <strain evidence="2 3">ICMP 6941</strain>
    </source>
</reference>
<evidence type="ECO:0000313" key="4">
    <source>
        <dbReference type="Proteomes" id="UP000279553"/>
    </source>
</evidence>
<dbReference type="Proteomes" id="UP000279553">
    <property type="component" value="Unassembled WGS sequence"/>
</dbReference>
<accession>A0A3M4UKP6</accession>
<gene>
    <name evidence="2" type="ORF">ALP52_03242</name>
    <name evidence="1" type="ORF">ALQ05_02819</name>
</gene>
<dbReference type="Proteomes" id="UP000276194">
    <property type="component" value="Unassembled WGS sequence"/>
</dbReference>